<protein>
    <submittedName>
        <fullName evidence="3">Uncharacterized protein</fullName>
    </submittedName>
</protein>
<organism evidence="3 4">
    <name type="scientific">Pochonia chlamydosporia 170</name>
    <dbReference type="NCBI Taxonomy" id="1380566"/>
    <lineage>
        <taxon>Eukaryota</taxon>
        <taxon>Fungi</taxon>
        <taxon>Dikarya</taxon>
        <taxon>Ascomycota</taxon>
        <taxon>Pezizomycotina</taxon>
        <taxon>Sordariomycetes</taxon>
        <taxon>Hypocreomycetidae</taxon>
        <taxon>Hypocreales</taxon>
        <taxon>Clavicipitaceae</taxon>
        <taxon>Pochonia</taxon>
    </lineage>
</organism>
<accession>A0A219ARZ8</accession>
<feature type="chain" id="PRO_5012781465" evidence="2">
    <location>
        <begin position="25"/>
        <end position="259"/>
    </location>
</feature>
<dbReference type="GeneID" id="33936740"/>
<keyword evidence="4" id="KW-1185">Reference proteome</keyword>
<evidence type="ECO:0000313" key="4">
    <source>
        <dbReference type="Proteomes" id="UP000078397"/>
    </source>
</evidence>
<evidence type="ECO:0000313" key="3">
    <source>
        <dbReference type="EMBL" id="OWT42975.1"/>
    </source>
</evidence>
<dbReference type="KEGG" id="pchm:VFPPC_17832"/>
<feature type="compositionally biased region" description="Low complexity" evidence="1">
    <location>
        <begin position="200"/>
        <end position="220"/>
    </location>
</feature>
<proteinExistence type="predicted"/>
<feature type="signal peptide" evidence="2">
    <location>
        <begin position="1"/>
        <end position="24"/>
    </location>
</feature>
<comment type="caution">
    <text evidence="3">The sequence shown here is derived from an EMBL/GenBank/DDBJ whole genome shotgun (WGS) entry which is preliminary data.</text>
</comment>
<feature type="compositionally biased region" description="Low complexity" evidence="1">
    <location>
        <begin position="176"/>
        <end position="193"/>
    </location>
</feature>
<evidence type="ECO:0000256" key="2">
    <source>
        <dbReference type="SAM" id="SignalP"/>
    </source>
</evidence>
<dbReference type="EMBL" id="LSBJ02000004">
    <property type="protein sequence ID" value="OWT42975.1"/>
    <property type="molecule type" value="Genomic_DNA"/>
</dbReference>
<reference evidence="3 4" key="1">
    <citation type="journal article" date="2016" name="PLoS Pathog.">
        <title>Biosynthesis of antibiotic leucinostatins in bio-control fungus Purpureocillium lilacinum and their inhibition on phytophthora revealed by genome mining.</title>
        <authorList>
            <person name="Wang G."/>
            <person name="Liu Z."/>
            <person name="Lin R."/>
            <person name="Li E."/>
            <person name="Mao Z."/>
            <person name="Ling J."/>
            <person name="Yang Y."/>
            <person name="Yin W.B."/>
            <person name="Xie B."/>
        </authorList>
    </citation>
    <scope>NUCLEOTIDE SEQUENCE [LARGE SCALE GENOMIC DNA]</scope>
    <source>
        <strain evidence="3">170</strain>
    </source>
</reference>
<dbReference type="RefSeq" id="XP_022285436.1">
    <property type="nucleotide sequence ID" value="XM_022429510.1"/>
</dbReference>
<dbReference type="Proteomes" id="UP000078397">
    <property type="component" value="Unassembled WGS sequence"/>
</dbReference>
<feature type="region of interest" description="Disordered" evidence="1">
    <location>
        <begin position="118"/>
        <end position="232"/>
    </location>
</feature>
<evidence type="ECO:0000256" key="1">
    <source>
        <dbReference type="SAM" id="MobiDB-lite"/>
    </source>
</evidence>
<feature type="compositionally biased region" description="Low complexity" evidence="1">
    <location>
        <begin position="142"/>
        <end position="164"/>
    </location>
</feature>
<dbReference type="OrthoDB" id="5427833at2759"/>
<dbReference type="AlphaFoldDB" id="A0A219ARZ8"/>
<name>A0A219ARZ8_METCM</name>
<gene>
    <name evidence="3" type="ORF">VFPPC_17832</name>
</gene>
<dbReference type="STRING" id="1380566.A0A219ARZ8"/>
<sequence length="259" mass="27052">MARKPLRLANTLFLVFLLAMEASGRFLSLANFQSISSESLPLGCVIAYNAPIQGCSRKDFENGNTCSAACQNGITRVESNIQSSCVLVSIGSSSLLDQAQNGNLLIALCGNRQAPPLPTTSISFPPPRTFSRIPFDTPPPTSTTTTSISTTIAPSTPSPTSTTTRNDDGDGDGPLTSSTITTPIATTPKTQKTNTEAQVPTTSTETTSSTAPPAPRRTQPPGGGGSPFDFVPESVSQKSIDVPARIFALLVFTIAVNMA</sequence>
<keyword evidence="2" id="KW-0732">Signal</keyword>